<proteinExistence type="predicted"/>
<evidence type="ECO:0000313" key="1">
    <source>
        <dbReference type="EMBL" id="KGT78500.1"/>
    </source>
</evidence>
<dbReference type="AlphaFoldDB" id="A0A0A3XVW7"/>
<protein>
    <submittedName>
        <fullName evidence="1">Uncharacterized protein</fullName>
    </submittedName>
</protein>
<sequence>MSVLTGTAGADIRRGDMIKVIKGRLFPALLYEQYEGGAAEDIPEGARAYCLKDKVWRTMPPGFRPS</sequence>
<gene>
    <name evidence="2" type="ORF">ABIF63_007184</name>
    <name evidence="1" type="ORF">MA20_13865</name>
</gene>
<dbReference type="Proteomes" id="UP000030377">
    <property type="component" value="Unassembled WGS sequence"/>
</dbReference>
<evidence type="ECO:0000313" key="2">
    <source>
        <dbReference type="EMBL" id="MET4723078.1"/>
    </source>
</evidence>
<dbReference type="GeneID" id="64068719"/>
<reference evidence="1 3" key="1">
    <citation type="submission" date="2014-09" db="EMBL/GenBank/DDBJ databases">
        <title>Draft genome of Bradyrhizobium japonicum Is-34.</title>
        <authorList>
            <person name="Tsurumaru H."/>
            <person name="Yamakawa T."/>
            <person name="Hashimoto S."/>
            <person name="Okizaki K."/>
            <person name="Kanesaki Y."/>
            <person name="Yoshikawa H."/>
            <person name="Yajima S."/>
        </authorList>
    </citation>
    <scope>NUCLEOTIDE SEQUENCE [LARGE SCALE GENOMIC DNA]</scope>
    <source>
        <strain evidence="1 3">Is-34</strain>
    </source>
</reference>
<dbReference type="RefSeq" id="WP_014496380.1">
    <property type="nucleotide sequence ID" value="NZ_BJNK01000003.1"/>
</dbReference>
<dbReference type="EMBL" id="JRPN01000014">
    <property type="protein sequence ID" value="KGT78500.1"/>
    <property type="molecule type" value="Genomic_DNA"/>
</dbReference>
<name>A0A0A3XVW7_BRAJP</name>
<dbReference type="EMBL" id="JBEPTQ010000002">
    <property type="protein sequence ID" value="MET4723078.1"/>
    <property type="molecule type" value="Genomic_DNA"/>
</dbReference>
<evidence type="ECO:0000313" key="3">
    <source>
        <dbReference type="Proteomes" id="UP000030377"/>
    </source>
</evidence>
<accession>A0A0A3XVW7</accession>
<dbReference type="KEGG" id="bjp:RN69_30635"/>
<keyword evidence="4" id="KW-1185">Reference proteome</keyword>
<reference evidence="2 4" key="2">
    <citation type="submission" date="2024-06" db="EMBL/GenBank/DDBJ databases">
        <title>Genomic Encyclopedia of Type Strains, Phase V (KMG-V): Genome sequencing to study the core and pangenomes of soil and plant-associated prokaryotes.</title>
        <authorList>
            <person name="Whitman W."/>
        </authorList>
    </citation>
    <scope>NUCLEOTIDE SEQUENCE [LARGE SCALE GENOMIC DNA]</scope>
    <source>
        <strain evidence="2 4">USDA 160</strain>
    </source>
</reference>
<dbReference type="Proteomes" id="UP001549291">
    <property type="component" value="Unassembled WGS sequence"/>
</dbReference>
<organism evidence="1 3">
    <name type="scientific">Bradyrhizobium japonicum</name>
    <dbReference type="NCBI Taxonomy" id="375"/>
    <lineage>
        <taxon>Bacteria</taxon>
        <taxon>Pseudomonadati</taxon>
        <taxon>Pseudomonadota</taxon>
        <taxon>Alphaproteobacteria</taxon>
        <taxon>Hyphomicrobiales</taxon>
        <taxon>Nitrobacteraceae</taxon>
        <taxon>Bradyrhizobium</taxon>
    </lineage>
</organism>
<dbReference type="PATRIC" id="fig|375.37.peg.3716"/>
<evidence type="ECO:0000313" key="4">
    <source>
        <dbReference type="Proteomes" id="UP001549291"/>
    </source>
</evidence>
<comment type="caution">
    <text evidence="1">The sequence shown here is derived from an EMBL/GenBank/DDBJ whole genome shotgun (WGS) entry which is preliminary data.</text>
</comment>